<gene>
    <name evidence="2" type="ORF">EJP67_31895</name>
</gene>
<dbReference type="AlphaFoldDB" id="A0A433MV40"/>
<protein>
    <submittedName>
        <fullName evidence="2">Uncharacterized protein</fullName>
    </submittedName>
</protein>
<proteinExistence type="predicted"/>
<feature type="compositionally biased region" description="Low complexity" evidence="1">
    <location>
        <begin position="244"/>
        <end position="259"/>
    </location>
</feature>
<sequence length="392" mass="41445">MTHDLWPPLSVIRHALETTGAAAMPDTGPEGEPGTATVAMPGSPPGTPATPVVAASDLLMPLTELARRREAVAQRAFPARWAPGRLVSLIYSGRLLGVLLDRCIHDDLWLGWMAVGEADWAGAFDVLLEPEDEPFEPMFGVVQTWNVLTLEPSPQLCARVLGEVSATRLAAIRAVHDEWAARTALAIAPQPGRIALRGVGGGVFSVLSGTPLGPEDPRTDYQDLYRDVGLELGAALTRPQSDEAAPSAPSSSSPSRARPQPGPEGGWWGSIRRWFGAEGWARPAFAVLALVVVVQNVGLIGGRGAPEDDEVRFRAVPTAPAPTRADLVVRWKPGVRMDEADRLLQSVSADVVGGPGGDGAWHLRVPEPVEALAVLAASPLVESAGPASERRP</sequence>
<accession>A0A433MV40</accession>
<dbReference type="EMBL" id="RXFT01000023">
    <property type="protein sequence ID" value="RUR71659.1"/>
    <property type="molecule type" value="Genomic_DNA"/>
</dbReference>
<evidence type="ECO:0000313" key="3">
    <source>
        <dbReference type="Proteomes" id="UP000281118"/>
    </source>
</evidence>
<dbReference type="OrthoDB" id="8836712at2"/>
<organism evidence="2 3">
    <name type="scientific">Variovorax guangxiensis</name>
    <dbReference type="NCBI Taxonomy" id="1775474"/>
    <lineage>
        <taxon>Bacteria</taxon>
        <taxon>Pseudomonadati</taxon>
        <taxon>Pseudomonadota</taxon>
        <taxon>Betaproteobacteria</taxon>
        <taxon>Burkholderiales</taxon>
        <taxon>Comamonadaceae</taxon>
        <taxon>Variovorax</taxon>
    </lineage>
</organism>
<comment type="caution">
    <text evidence="2">The sequence shown here is derived from an EMBL/GenBank/DDBJ whole genome shotgun (WGS) entry which is preliminary data.</text>
</comment>
<evidence type="ECO:0000256" key="1">
    <source>
        <dbReference type="SAM" id="MobiDB-lite"/>
    </source>
</evidence>
<name>A0A433MV40_9BURK</name>
<dbReference type="RefSeq" id="WP_126025721.1">
    <property type="nucleotide sequence ID" value="NZ_RXFT01000023.1"/>
</dbReference>
<reference evidence="2 3" key="1">
    <citation type="submission" date="2018-12" db="EMBL/GenBank/DDBJ databases">
        <title>The genome sequences of Variovorax guangxiensis DSM 27352.</title>
        <authorList>
            <person name="Gao J."/>
            <person name="Sun J."/>
        </authorList>
    </citation>
    <scope>NUCLEOTIDE SEQUENCE [LARGE SCALE GENOMIC DNA]</scope>
    <source>
        <strain evidence="2 3">DSM 27352</strain>
    </source>
</reference>
<evidence type="ECO:0000313" key="2">
    <source>
        <dbReference type="EMBL" id="RUR71659.1"/>
    </source>
</evidence>
<dbReference type="Proteomes" id="UP000281118">
    <property type="component" value="Unassembled WGS sequence"/>
</dbReference>
<feature type="region of interest" description="Disordered" evidence="1">
    <location>
        <begin position="237"/>
        <end position="265"/>
    </location>
</feature>